<keyword evidence="1" id="KW-0812">Transmembrane</keyword>
<keyword evidence="1" id="KW-1133">Transmembrane helix</keyword>
<organism evidence="2 3">
    <name type="scientific">Carnegiea gigantea</name>
    <dbReference type="NCBI Taxonomy" id="171969"/>
    <lineage>
        <taxon>Eukaryota</taxon>
        <taxon>Viridiplantae</taxon>
        <taxon>Streptophyta</taxon>
        <taxon>Embryophyta</taxon>
        <taxon>Tracheophyta</taxon>
        <taxon>Spermatophyta</taxon>
        <taxon>Magnoliopsida</taxon>
        <taxon>eudicotyledons</taxon>
        <taxon>Gunneridae</taxon>
        <taxon>Pentapetalae</taxon>
        <taxon>Caryophyllales</taxon>
        <taxon>Cactineae</taxon>
        <taxon>Cactaceae</taxon>
        <taxon>Cactoideae</taxon>
        <taxon>Echinocereeae</taxon>
        <taxon>Carnegiea</taxon>
    </lineage>
</organism>
<dbReference type="Proteomes" id="UP001153076">
    <property type="component" value="Unassembled WGS sequence"/>
</dbReference>
<accession>A0A9Q1QHD4</accession>
<dbReference type="EMBL" id="JAKOGI010000144">
    <property type="protein sequence ID" value="KAJ8442242.1"/>
    <property type="molecule type" value="Genomic_DNA"/>
</dbReference>
<sequence>MHAGYHLGKSRPGMPVPLFASKCSNVIPMDYKDDQSEIAALMKVYILDPLNRKSSQLELFDNAKVATSHGLMYGKQNNYIFCALASGHLGLLSVLVFLILVPFWIMVSIDPDFKDIMEHLIDSQLKGSRLHESVVRCLEKIDHSREAIWQVCFLKGSRNVIFKGQDFHKAIVIFDRSSSPIFICWYTKMRLGCSVDRLVGKKRIEYRIVWLKGRCNIKKKNKIKLIVISND</sequence>
<evidence type="ECO:0000313" key="3">
    <source>
        <dbReference type="Proteomes" id="UP001153076"/>
    </source>
</evidence>
<comment type="caution">
    <text evidence="2">The sequence shown here is derived from an EMBL/GenBank/DDBJ whole genome shotgun (WGS) entry which is preliminary data.</text>
</comment>
<reference evidence="2" key="1">
    <citation type="submission" date="2022-04" db="EMBL/GenBank/DDBJ databases">
        <title>Carnegiea gigantea Genome sequencing and assembly v2.</title>
        <authorList>
            <person name="Copetti D."/>
            <person name="Sanderson M.J."/>
            <person name="Burquez A."/>
            <person name="Wojciechowski M.F."/>
        </authorList>
    </citation>
    <scope>NUCLEOTIDE SEQUENCE</scope>
    <source>
        <strain evidence="2">SGP5-SGP5p</strain>
        <tissue evidence="2">Aerial part</tissue>
    </source>
</reference>
<evidence type="ECO:0000313" key="2">
    <source>
        <dbReference type="EMBL" id="KAJ8442242.1"/>
    </source>
</evidence>
<proteinExistence type="predicted"/>
<feature type="transmembrane region" description="Helical" evidence="1">
    <location>
        <begin position="79"/>
        <end position="105"/>
    </location>
</feature>
<keyword evidence="1" id="KW-0472">Membrane</keyword>
<evidence type="ECO:0000256" key="1">
    <source>
        <dbReference type="SAM" id="Phobius"/>
    </source>
</evidence>
<keyword evidence="3" id="KW-1185">Reference proteome</keyword>
<name>A0A9Q1QHD4_9CARY</name>
<dbReference type="AlphaFoldDB" id="A0A9Q1QHD4"/>
<gene>
    <name evidence="2" type="ORF">Cgig2_005182</name>
</gene>
<protein>
    <submittedName>
        <fullName evidence="2">Uncharacterized protein</fullName>
    </submittedName>
</protein>